<keyword evidence="5" id="KW-0811">Translocation</keyword>
<gene>
    <name evidence="11" type="ORF">EXIGLDRAFT_831111</name>
</gene>
<dbReference type="AlphaFoldDB" id="A0A165N0R5"/>
<dbReference type="PANTHER" id="PTHR21527">
    <property type="entry name" value="NUCLEOPORIN NUP35"/>
    <property type="match status" value="1"/>
</dbReference>
<dbReference type="FunCoup" id="A0A165N0R5">
    <property type="interactions" value="24"/>
</dbReference>
<evidence type="ECO:0000313" key="12">
    <source>
        <dbReference type="Proteomes" id="UP000077266"/>
    </source>
</evidence>
<evidence type="ECO:0000259" key="10">
    <source>
        <dbReference type="PROSITE" id="PS51472"/>
    </source>
</evidence>
<comment type="subcellular location">
    <subcellularLocation>
        <location evidence="1">Nucleus</location>
        <location evidence="1">Nuclear pore complex</location>
    </subcellularLocation>
</comment>
<dbReference type="Pfam" id="PF05172">
    <property type="entry name" value="RRM_Nup35"/>
    <property type="match status" value="1"/>
</dbReference>
<accession>A0A165N0R5</accession>
<keyword evidence="4" id="KW-0653">Protein transport</keyword>
<dbReference type="GO" id="GO:0005543">
    <property type="term" value="F:phospholipid binding"/>
    <property type="evidence" value="ECO:0007669"/>
    <property type="project" value="TreeGrafter"/>
</dbReference>
<dbReference type="PANTHER" id="PTHR21527:SF6">
    <property type="entry name" value="NUCLEOPORIN NUP35"/>
    <property type="match status" value="1"/>
</dbReference>
<proteinExistence type="predicted"/>
<keyword evidence="7 8" id="KW-0539">Nucleus</keyword>
<dbReference type="GO" id="GO:0017056">
    <property type="term" value="F:structural constituent of nuclear pore"/>
    <property type="evidence" value="ECO:0007669"/>
    <property type="project" value="TreeGrafter"/>
</dbReference>
<dbReference type="GO" id="GO:0006999">
    <property type="term" value="P:nuclear pore organization"/>
    <property type="evidence" value="ECO:0007669"/>
    <property type="project" value="TreeGrafter"/>
</dbReference>
<evidence type="ECO:0000256" key="2">
    <source>
        <dbReference type="ARBA" id="ARBA00022448"/>
    </source>
</evidence>
<dbReference type="InParanoid" id="A0A165N0R5"/>
<keyword evidence="3 8" id="KW-0509">mRNA transport</keyword>
<dbReference type="GO" id="GO:0003676">
    <property type="term" value="F:nucleic acid binding"/>
    <property type="evidence" value="ECO:0007669"/>
    <property type="project" value="InterPro"/>
</dbReference>
<evidence type="ECO:0000256" key="3">
    <source>
        <dbReference type="ARBA" id="ARBA00022816"/>
    </source>
</evidence>
<evidence type="ECO:0000256" key="8">
    <source>
        <dbReference type="PROSITE-ProRule" id="PRU00804"/>
    </source>
</evidence>
<dbReference type="EMBL" id="KV425904">
    <property type="protein sequence ID" value="KZW00042.1"/>
    <property type="molecule type" value="Genomic_DNA"/>
</dbReference>
<dbReference type="Proteomes" id="UP000077266">
    <property type="component" value="Unassembled WGS sequence"/>
</dbReference>
<sequence>MQSSTSSSFSASTSWAQPQQHTTLDAFQQPRQTYQSGYLLSAVQGNPLPAQGQRFENPAPIPTKSKSHHLLPHTSSSDYGSDTLFDRSRARQNMMDEDAPPINSVADIIGQAQADPHAASKKLAGPAESPRRLGISSTRSPPPSQQQQQQTTYYVVVFGFPPEEYAQTANLFAASGETTAPQPCTHEGGNWFKIGFRSQYDFNRALRRNGELINGTYMIGVLPVDADSDVPVTGNAPRGMDMSLSPVPSGMGRSQTFASFGKQLSLNPATAAFKPAPAAQPAQRSSVIFGDGEKPKEDNSWGGKLSDMIFGW</sequence>
<feature type="region of interest" description="Disordered" evidence="9">
    <location>
        <begin position="275"/>
        <end position="300"/>
    </location>
</feature>
<protein>
    <recommendedName>
        <fullName evidence="10">RRM Nup35-type domain-containing protein</fullName>
    </recommendedName>
</protein>
<evidence type="ECO:0000313" key="11">
    <source>
        <dbReference type="EMBL" id="KZW00042.1"/>
    </source>
</evidence>
<dbReference type="GO" id="GO:0044613">
    <property type="term" value="C:nuclear pore central transport channel"/>
    <property type="evidence" value="ECO:0007669"/>
    <property type="project" value="TreeGrafter"/>
</dbReference>
<dbReference type="OrthoDB" id="3365060at2759"/>
<keyword evidence="2 8" id="KW-0813">Transport</keyword>
<feature type="region of interest" description="Disordered" evidence="9">
    <location>
        <begin position="114"/>
        <end position="150"/>
    </location>
</feature>
<dbReference type="Gene3D" id="3.30.70.330">
    <property type="match status" value="1"/>
</dbReference>
<dbReference type="PROSITE" id="PS51472">
    <property type="entry name" value="RRM_NUP35"/>
    <property type="match status" value="1"/>
</dbReference>
<dbReference type="SUPFAM" id="SSF54928">
    <property type="entry name" value="RNA-binding domain, RBD"/>
    <property type="match status" value="1"/>
</dbReference>
<evidence type="ECO:0000256" key="5">
    <source>
        <dbReference type="ARBA" id="ARBA00023010"/>
    </source>
</evidence>
<keyword evidence="12" id="KW-1185">Reference proteome</keyword>
<feature type="compositionally biased region" description="Low complexity" evidence="9">
    <location>
        <begin position="1"/>
        <end position="14"/>
    </location>
</feature>
<dbReference type="InterPro" id="IPR007846">
    <property type="entry name" value="RRM_NUP35_dom"/>
</dbReference>
<dbReference type="GO" id="GO:0051028">
    <property type="term" value="P:mRNA transport"/>
    <property type="evidence" value="ECO:0007669"/>
    <property type="project" value="UniProtKB-UniRule"/>
</dbReference>
<name>A0A165N0R5_EXIGL</name>
<feature type="region of interest" description="Disordered" evidence="9">
    <location>
        <begin position="1"/>
        <end position="83"/>
    </location>
</feature>
<evidence type="ECO:0000256" key="1">
    <source>
        <dbReference type="ARBA" id="ARBA00004567"/>
    </source>
</evidence>
<reference evidence="11 12" key="1">
    <citation type="journal article" date="2016" name="Mol. Biol. Evol.">
        <title>Comparative Genomics of Early-Diverging Mushroom-Forming Fungi Provides Insights into the Origins of Lignocellulose Decay Capabilities.</title>
        <authorList>
            <person name="Nagy L.G."/>
            <person name="Riley R."/>
            <person name="Tritt A."/>
            <person name="Adam C."/>
            <person name="Daum C."/>
            <person name="Floudas D."/>
            <person name="Sun H."/>
            <person name="Yadav J.S."/>
            <person name="Pangilinan J."/>
            <person name="Larsson K.H."/>
            <person name="Matsuura K."/>
            <person name="Barry K."/>
            <person name="Labutti K."/>
            <person name="Kuo R."/>
            <person name="Ohm R.A."/>
            <person name="Bhattacharya S.S."/>
            <person name="Shirouzu T."/>
            <person name="Yoshinaga Y."/>
            <person name="Martin F.M."/>
            <person name="Grigoriev I.V."/>
            <person name="Hibbett D.S."/>
        </authorList>
    </citation>
    <scope>NUCLEOTIDE SEQUENCE [LARGE SCALE GENOMIC DNA]</scope>
    <source>
        <strain evidence="11 12">HHB12029</strain>
    </source>
</reference>
<evidence type="ECO:0000256" key="6">
    <source>
        <dbReference type="ARBA" id="ARBA00023132"/>
    </source>
</evidence>
<dbReference type="GO" id="GO:0044615">
    <property type="term" value="C:nuclear pore nuclear basket"/>
    <property type="evidence" value="ECO:0007669"/>
    <property type="project" value="TreeGrafter"/>
</dbReference>
<evidence type="ECO:0000256" key="7">
    <source>
        <dbReference type="ARBA" id="ARBA00023242"/>
    </source>
</evidence>
<dbReference type="InterPro" id="IPR035979">
    <property type="entry name" value="RBD_domain_sf"/>
</dbReference>
<dbReference type="GO" id="GO:0006607">
    <property type="term" value="P:NLS-bearing protein import into nucleus"/>
    <property type="evidence" value="ECO:0007669"/>
    <property type="project" value="TreeGrafter"/>
</dbReference>
<feature type="compositionally biased region" description="Polar residues" evidence="9">
    <location>
        <begin position="15"/>
        <end position="38"/>
    </location>
</feature>
<evidence type="ECO:0000256" key="4">
    <source>
        <dbReference type="ARBA" id="ARBA00022927"/>
    </source>
</evidence>
<feature type="domain" description="RRM Nup35-type" evidence="10">
    <location>
        <begin position="149"/>
        <end position="231"/>
    </location>
</feature>
<dbReference type="STRING" id="1314781.A0A165N0R5"/>
<evidence type="ECO:0000256" key="9">
    <source>
        <dbReference type="SAM" id="MobiDB-lite"/>
    </source>
</evidence>
<dbReference type="InterPro" id="IPR012677">
    <property type="entry name" value="Nucleotide-bd_a/b_plait_sf"/>
</dbReference>
<organism evidence="11 12">
    <name type="scientific">Exidia glandulosa HHB12029</name>
    <dbReference type="NCBI Taxonomy" id="1314781"/>
    <lineage>
        <taxon>Eukaryota</taxon>
        <taxon>Fungi</taxon>
        <taxon>Dikarya</taxon>
        <taxon>Basidiomycota</taxon>
        <taxon>Agaricomycotina</taxon>
        <taxon>Agaricomycetes</taxon>
        <taxon>Auriculariales</taxon>
        <taxon>Exidiaceae</taxon>
        <taxon>Exidia</taxon>
    </lineage>
</organism>
<keyword evidence="6 8" id="KW-0906">Nuclear pore complex</keyword>